<reference evidence="3" key="1">
    <citation type="submission" date="2013-12" db="EMBL/GenBank/DDBJ databases">
        <title>The Genome Sequence of Aphanomyces astaci APO3.</title>
        <authorList>
            <consortium name="The Broad Institute Genomics Platform"/>
            <person name="Russ C."/>
            <person name="Tyler B."/>
            <person name="van West P."/>
            <person name="Dieguez-Uribeondo J."/>
            <person name="Young S.K."/>
            <person name="Zeng Q."/>
            <person name="Gargeya S."/>
            <person name="Fitzgerald M."/>
            <person name="Abouelleil A."/>
            <person name="Alvarado L."/>
            <person name="Chapman S.B."/>
            <person name="Gainer-Dewar J."/>
            <person name="Goldberg J."/>
            <person name="Griggs A."/>
            <person name="Gujja S."/>
            <person name="Hansen M."/>
            <person name="Howarth C."/>
            <person name="Imamovic A."/>
            <person name="Ireland A."/>
            <person name="Larimer J."/>
            <person name="McCowan C."/>
            <person name="Murphy C."/>
            <person name="Pearson M."/>
            <person name="Poon T.W."/>
            <person name="Priest M."/>
            <person name="Roberts A."/>
            <person name="Saif S."/>
            <person name="Shea T."/>
            <person name="Sykes S."/>
            <person name="Wortman J."/>
            <person name="Nusbaum C."/>
            <person name="Birren B."/>
        </authorList>
    </citation>
    <scope>NUCLEOTIDE SEQUENCE [LARGE SCALE GENOMIC DNA]</scope>
    <source>
        <strain evidence="3">APO3</strain>
    </source>
</reference>
<dbReference type="PANTHER" id="PTHR12673">
    <property type="entry name" value="FACIOGENITAL DYSPLASIA PROTEIN"/>
    <property type="match status" value="1"/>
</dbReference>
<sequence>MPHLRHQHHRPPPPPLPSRPSSHVIHPLAWTSDMLHFFSKRSSIDSNPSSDDGTSSVDDASSTSKLQQKQQYMFKSVAVRRLSQHRLLLAAEPHHKSRLPPSHVVDDDDTGLPTLTSSSSLRSTFLLDDEFQPTSVDWNPHYPWFRVLTEIVDTETSFVETLHTLHQVFNHVFHDTHRYTHGSLLALRSATAALLTLHTDLCTDLRRPADMLHLRQDTLHLANAFQSHLPYFKLYAHYCLAYTDVSSLLLRLHQRKQHNTTLKRQQHTTQVDEFLAAITAAAHVLQVDLQSEMIKPVQRLCRYPLLMSELHHHAMSHAGCLTDTLAILVRDTKVVAAYVNDRVQADTNNAKFLRLRRKLTLGFGCPEVMVPARQYVTEAAVHVASLVTVVPWNMWTAKPQTLVLLSDVLLITKRRRQTRLQVTKLLPLVMVSVEEVDVIEFPKWSRAKCFVLRYKTESGYASGGTIMMMQGHVKTYVVVCDCEKKKIELLSLFRETLAQVVDAMVMPPPPSVQQPFTLRHTRLPSSVSAV</sequence>
<dbReference type="InterPro" id="IPR035899">
    <property type="entry name" value="DBL_dom_sf"/>
</dbReference>
<feature type="region of interest" description="Disordered" evidence="1">
    <location>
        <begin position="1"/>
        <end position="24"/>
    </location>
</feature>
<dbReference type="RefSeq" id="XP_009840607.1">
    <property type="nucleotide sequence ID" value="XM_009842305.1"/>
</dbReference>
<evidence type="ECO:0000256" key="1">
    <source>
        <dbReference type="SAM" id="MobiDB-lite"/>
    </source>
</evidence>
<dbReference type="Gene3D" id="1.20.900.10">
    <property type="entry name" value="Dbl homology (DH) domain"/>
    <property type="match status" value="1"/>
</dbReference>
<name>W4FQV4_APHAT</name>
<proteinExistence type="predicted"/>
<dbReference type="PROSITE" id="PS50010">
    <property type="entry name" value="DH_2"/>
    <property type="match status" value="1"/>
</dbReference>
<dbReference type="InterPro" id="IPR051092">
    <property type="entry name" value="FYVE_RhoGEF_PH"/>
</dbReference>
<dbReference type="SUPFAM" id="SSF48065">
    <property type="entry name" value="DBL homology domain (DH-domain)"/>
    <property type="match status" value="1"/>
</dbReference>
<feature type="compositionally biased region" description="Basic residues" evidence="1">
    <location>
        <begin position="1"/>
        <end position="11"/>
    </location>
</feature>
<dbReference type="Pfam" id="PF00621">
    <property type="entry name" value="RhoGEF"/>
    <property type="match status" value="1"/>
</dbReference>
<dbReference type="PANTHER" id="PTHR12673:SF159">
    <property type="entry name" value="LD03170P"/>
    <property type="match status" value="1"/>
</dbReference>
<feature type="domain" description="DH" evidence="2">
    <location>
        <begin position="143"/>
        <end position="342"/>
    </location>
</feature>
<dbReference type="Gene3D" id="2.30.29.30">
    <property type="entry name" value="Pleckstrin-homology domain (PH domain)/Phosphotyrosine-binding domain (PTB)"/>
    <property type="match status" value="1"/>
</dbReference>
<organism evidence="3">
    <name type="scientific">Aphanomyces astaci</name>
    <name type="common">Crayfish plague agent</name>
    <dbReference type="NCBI Taxonomy" id="112090"/>
    <lineage>
        <taxon>Eukaryota</taxon>
        <taxon>Sar</taxon>
        <taxon>Stramenopiles</taxon>
        <taxon>Oomycota</taxon>
        <taxon>Saprolegniomycetes</taxon>
        <taxon>Saprolegniales</taxon>
        <taxon>Verrucalvaceae</taxon>
        <taxon>Aphanomyces</taxon>
    </lineage>
</organism>
<dbReference type="VEuPathDB" id="FungiDB:H257_14481"/>
<dbReference type="GeneID" id="20816477"/>
<dbReference type="GO" id="GO:0005737">
    <property type="term" value="C:cytoplasm"/>
    <property type="evidence" value="ECO:0007669"/>
    <property type="project" value="TreeGrafter"/>
</dbReference>
<dbReference type="SMART" id="SM00325">
    <property type="entry name" value="RhoGEF"/>
    <property type="match status" value="1"/>
</dbReference>
<dbReference type="GO" id="GO:0005085">
    <property type="term" value="F:guanyl-nucleotide exchange factor activity"/>
    <property type="evidence" value="ECO:0007669"/>
    <property type="project" value="InterPro"/>
</dbReference>
<dbReference type="OrthoDB" id="207120at2759"/>
<dbReference type="EMBL" id="KI913171">
    <property type="protein sequence ID" value="ETV69867.1"/>
    <property type="molecule type" value="Genomic_DNA"/>
</dbReference>
<dbReference type="AlphaFoldDB" id="W4FQV4"/>
<evidence type="ECO:0000313" key="3">
    <source>
        <dbReference type="EMBL" id="ETV69867.1"/>
    </source>
</evidence>
<evidence type="ECO:0000259" key="2">
    <source>
        <dbReference type="PROSITE" id="PS50010"/>
    </source>
</evidence>
<accession>W4FQV4</accession>
<feature type="region of interest" description="Disordered" evidence="1">
    <location>
        <begin position="92"/>
        <end position="111"/>
    </location>
</feature>
<protein>
    <recommendedName>
        <fullName evidence="2">DH domain-containing protein</fullName>
    </recommendedName>
</protein>
<feature type="region of interest" description="Disordered" evidence="1">
    <location>
        <begin position="43"/>
        <end position="66"/>
    </location>
</feature>
<gene>
    <name evidence="3" type="ORF">H257_14481</name>
</gene>
<dbReference type="InterPro" id="IPR000219">
    <property type="entry name" value="DH_dom"/>
</dbReference>
<dbReference type="InterPro" id="IPR011993">
    <property type="entry name" value="PH-like_dom_sf"/>
</dbReference>